<protein>
    <submittedName>
        <fullName evidence="1">Uncharacterized protein</fullName>
    </submittedName>
</protein>
<dbReference type="Proteomes" id="UP000712600">
    <property type="component" value="Unassembled WGS sequence"/>
</dbReference>
<reference evidence="1" key="1">
    <citation type="submission" date="2019-12" db="EMBL/GenBank/DDBJ databases">
        <title>Genome sequencing and annotation of Brassica cretica.</title>
        <authorList>
            <person name="Studholme D.J."/>
            <person name="Sarris P."/>
        </authorList>
    </citation>
    <scope>NUCLEOTIDE SEQUENCE</scope>
    <source>
        <strain evidence="1">PFS-109/04</strain>
        <tissue evidence="1">Leaf</tissue>
    </source>
</reference>
<organism evidence="1 2">
    <name type="scientific">Brassica cretica</name>
    <name type="common">Mustard</name>
    <dbReference type="NCBI Taxonomy" id="69181"/>
    <lineage>
        <taxon>Eukaryota</taxon>
        <taxon>Viridiplantae</taxon>
        <taxon>Streptophyta</taxon>
        <taxon>Embryophyta</taxon>
        <taxon>Tracheophyta</taxon>
        <taxon>Spermatophyta</taxon>
        <taxon>Magnoliopsida</taxon>
        <taxon>eudicotyledons</taxon>
        <taxon>Gunneridae</taxon>
        <taxon>Pentapetalae</taxon>
        <taxon>rosids</taxon>
        <taxon>malvids</taxon>
        <taxon>Brassicales</taxon>
        <taxon>Brassicaceae</taxon>
        <taxon>Brassiceae</taxon>
        <taxon>Brassica</taxon>
    </lineage>
</organism>
<accession>A0A8S9QGQ6</accession>
<sequence length="81" mass="8518">MGIIETGTVSGNLLSKETFVVHYPGYPSSISRALENGSTGSSFNNEVHAHINEMNLPGILARGNSAKILGEAARVSGRFVS</sequence>
<dbReference type="AlphaFoldDB" id="A0A8S9QGQ6"/>
<comment type="caution">
    <text evidence="1">The sequence shown here is derived from an EMBL/GenBank/DDBJ whole genome shotgun (WGS) entry which is preliminary data.</text>
</comment>
<name>A0A8S9QGQ6_BRACR</name>
<proteinExistence type="predicted"/>
<evidence type="ECO:0000313" key="1">
    <source>
        <dbReference type="EMBL" id="KAF3537394.1"/>
    </source>
</evidence>
<dbReference type="EMBL" id="QGKX02001290">
    <property type="protein sequence ID" value="KAF3537394.1"/>
    <property type="molecule type" value="Genomic_DNA"/>
</dbReference>
<gene>
    <name evidence="1" type="ORF">F2Q69_00025152</name>
</gene>
<evidence type="ECO:0000313" key="2">
    <source>
        <dbReference type="Proteomes" id="UP000712600"/>
    </source>
</evidence>